<dbReference type="PROSITE" id="PS50297">
    <property type="entry name" value="ANK_REP_REGION"/>
    <property type="match status" value="2"/>
</dbReference>
<sequence length="945" mass="106537">MDAGNGNRARLMGRQWFAIVIVAVHLAAPPRLWCCDFDTRVEWQTTLLLHHQQQPGRCEFELINLVPINRDFRVVSASSCDAMEVLGAVGSSIAVAQVLVAGRHVVNLVRGIPEIQKEYDSLRQEINLIADFVGEAQRLAALSPTEANHPSRVQESLLSRTAQQLKDIEDELAIVVAECAGESKDKSTQARKRKWLLREGKIDKLRNKARDAKTNLHNAILFHHQTAMSNREQRRDEFESRIMHQLESFSIAISTQLAAVNPRTTQEHPASPPTSAGPTENIDDRQATPPLKQQRNLTLRATSWETKHLAEYKTIVPMGRPGCSKLCRCRCHFTPQQRQNANWLQPLLGAWCVTYKAAHDSSTLPCTDSNCKPDSNTVVEFEYRFPAWFWTGLSAFKASYSSLTGLDYALRPGTGLGYNDSIWAAVRYSTEGVFHLICNQGIKYFPNEVRDDNTGLLEYAMMYGMFETLEFFLNLWIGLLRKQGIPETAMFKANWILRWGNTSITGRERGILRRVAELADDVDLRSTRLCEAIIRSDEIEDIEQLLHDEPWAINTLDETGHPPLCLAARMGRADIAEMLIENGADVNLSTYEGTSPIMLAASYDMTQILSLLLKAKADVTIRDWKDQTALNRAVAAGSAETVSMLLAAGACTQTRDMRGATPLHYLAMRSRNYDEVDGILQALLVARDIDLEAKDVNDETTLYRALLVDNLEVLTSLVQVQASTHFVNKYSWNILHVAACHCRLETLRYLAGLKLSGVDHQLVDIWGFTPWDRFEGTICGSDLDLILAEKRRPTYEEQEAFVELYQGIRDRNLQNDISRLQRVLEALSKHDRTAASSLVGLMSQEKTEWKDFKLASWYRGVGKEVQVGDVDVAIRMIESDIACLEQEMSTLLWYPEPDYDAWNLEEEDDESSESAEGTEYDEDHEDHGGNCTDDEGLLNDPIVNI</sequence>
<dbReference type="Pfam" id="PF12796">
    <property type="entry name" value="Ank_2"/>
    <property type="match status" value="1"/>
</dbReference>
<accession>A0A8H4LQA5</accession>
<feature type="repeat" description="ANK" evidence="3">
    <location>
        <begin position="559"/>
        <end position="591"/>
    </location>
</feature>
<keyword evidence="2 3" id="KW-0040">ANK repeat</keyword>
<evidence type="ECO:0000313" key="6">
    <source>
        <dbReference type="EMBL" id="KAF4472591.1"/>
    </source>
</evidence>
<dbReference type="Gene3D" id="1.25.40.20">
    <property type="entry name" value="Ankyrin repeat-containing domain"/>
    <property type="match status" value="1"/>
</dbReference>
<feature type="signal peptide" evidence="5">
    <location>
        <begin position="1"/>
        <end position="34"/>
    </location>
</feature>
<keyword evidence="7" id="KW-1185">Reference proteome</keyword>
<evidence type="ECO:0000256" key="1">
    <source>
        <dbReference type="ARBA" id="ARBA00022737"/>
    </source>
</evidence>
<evidence type="ECO:0000313" key="7">
    <source>
        <dbReference type="Proteomes" id="UP000554235"/>
    </source>
</evidence>
<gene>
    <name evidence="6" type="ORF">FALBO_509</name>
</gene>
<dbReference type="InterPro" id="IPR036770">
    <property type="entry name" value="Ankyrin_rpt-contain_sf"/>
</dbReference>
<dbReference type="SMART" id="SM00248">
    <property type="entry name" value="ANK"/>
    <property type="match status" value="6"/>
</dbReference>
<name>A0A8H4LQA5_9HYPO</name>
<dbReference type="AlphaFoldDB" id="A0A8H4LQA5"/>
<dbReference type="InterPro" id="IPR002110">
    <property type="entry name" value="Ankyrin_rpt"/>
</dbReference>
<dbReference type="PANTHER" id="PTHR24171:SF9">
    <property type="entry name" value="ANKYRIN REPEAT DOMAIN-CONTAINING PROTEIN 39"/>
    <property type="match status" value="1"/>
</dbReference>
<organism evidence="6 7">
    <name type="scientific">Fusarium albosuccineum</name>
    <dbReference type="NCBI Taxonomy" id="1237068"/>
    <lineage>
        <taxon>Eukaryota</taxon>
        <taxon>Fungi</taxon>
        <taxon>Dikarya</taxon>
        <taxon>Ascomycota</taxon>
        <taxon>Pezizomycotina</taxon>
        <taxon>Sordariomycetes</taxon>
        <taxon>Hypocreomycetidae</taxon>
        <taxon>Hypocreales</taxon>
        <taxon>Nectriaceae</taxon>
        <taxon>Fusarium</taxon>
        <taxon>Fusarium decemcellulare species complex</taxon>
    </lineage>
</organism>
<keyword evidence="1" id="KW-0677">Repeat</keyword>
<evidence type="ECO:0000256" key="3">
    <source>
        <dbReference type="PROSITE-ProRule" id="PRU00023"/>
    </source>
</evidence>
<feature type="repeat" description="ANK" evidence="3">
    <location>
        <begin position="625"/>
        <end position="657"/>
    </location>
</feature>
<keyword evidence="5" id="KW-0732">Signal</keyword>
<feature type="region of interest" description="Disordered" evidence="4">
    <location>
        <begin position="261"/>
        <end position="296"/>
    </location>
</feature>
<comment type="caution">
    <text evidence="6">The sequence shown here is derived from an EMBL/GenBank/DDBJ whole genome shotgun (WGS) entry which is preliminary data.</text>
</comment>
<protein>
    <submittedName>
        <fullName evidence="6">PFS domain-containing</fullName>
    </submittedName>
</protein>
<evidence type="ECO:0000256" key="2">
    <source>
        <dbReference type="ARBA" id="ARBA00023043"/>
    </source>
</evidence>
<dbReference type="PROSITE" id="PS50088">
    <property type="entry name" value="ANK_REPEAT"/>
    <property type="match status" value="3"/>
</dbReference>
<feature type="repeat" description="ANK" evidence="3">
    <location>
        <begin position="592"/>
        <end position="624"/>
    </location>
</feature>
<dbReference type="Proteomes" id="UP000554235">
    <property type="component" value="Unassembled WGS sequence"/>
</dbReference>
<feature type="chain" id="PRO_5034292427" evidence="5">
    <location>
        <begin position="35"/>
        <end position="945"/>
    </location>
</feature>
<feature type="region of interest" description="Disordered" evidence="4">
    <location>
        <begin position="905"/>
        <end position="945"/>
    </location>
</feature>
<feature type="compositionally biased region" description="Acidic residues" evidence="4">
    <location>
        <begin position="905"/>
        <end position="924"/>
    </location>
</feature>
<proteinExistence type="predicted"/>
<dbReference type="OrthoDB" id="7464126at2759"/>
<evidence type="ECO:0000256" key="5">
    <source>
        <dbReference type="SAM" id="SignalP"/>
    </source>
</evidence>
<reference evidence="6 7" key="1">
    <citation type="submission" date="2020-01" db="EMBL/GenBank/DDBJ databases">
        <title>Identification and distribution of gene clusters putatively required for synthesis of sphingolipid metabolism inhibitors in phylogenetically diverse species of the filamentous fungus Fusarium.</title>
        <authorList>
            <person name="Kim H.-S."/>
            <person name="Busman M."/>
            <person name="Brown D.W."/>
            <person name="Divon H."/>
            <person name="Uhlig S."/>
            <person name="Proctor R.H."/>
        </authorList>
    </citation>
    <scope>NUCLEOTIDE SEQUENCE [LARGE SCALE GENOMIC DNA]</scope>
    <source>
        <strain evidence="6 7">NRRL 20459</strain>
    </source>
</reference>
<dbReference type="SUPFAM" id="SSF48403">
    <property type="entry name" value="Ankyrin repeat"/>
    <property type="match status" value="1"/>
</dbReference>
<feature type="compositionally biased region" description="Polar residues" evidence="4">
    <location>
        <begin position="261"/>
        <end position="278"/>
    </location>
</feature>
<dbReference type="PANTHER" id="PTHR24171">
    <property type="entry name" value="ANKYRIN REPEAT DOMAIN-CONTAINING PROTEIN 39-RELATED"/>
    <property type="match status" value="1"/>
</dbReference>
<dbReference type="EMBL" id="JAADYS010000060">
    <property type="protein sequence ID" value="KAF4472591.1"/>
    <property type="molecule type" value="Genomic_DNA"/>
</dbReference>
<evidence type="ECO:0000256" key="4">
    <source>
        <dbReference type="SAM" id="MobiDB-lite"/>
    </source>
</evidence>